<keyword evidence="8" id="KW-1133">Transmembrane helix</keyword>
<evidence type="ECO:0000256" key="8">
    <source>
        <dbReference type="SAM" id="Phobius"/>
    </source>
</evidence>
<feature type="transmembrane region" description="Helical" evidence="8">
    <location>
        <begin position="37"/>
        <end position="58"/>
    </location>
</feature>
<keyword evidence="8" id="KW-0472">Membrane</keyword>
<comment type="similarity">
    <text evidence="2">In the C-terminal section; belongs to the pectinesterase family.</text>
</comment>
<dbReference type="EMBL" id="JAYKXN010000005">
    <property type="protein sequence ID" value="KAK7284917.1"/>
    <property type="molecule type" value="Genomic_DNA"/>
</dbReference>
<evidence type="ECO:0000313" key="11">
    <source>
        <dbReference type="Proteomes" id="UP001359559"/>
    </source>
</evidence>
<comment type="caution">
    <text evidence="10">The sequence shown here is derived from an EMBL/GenBank/DDBJ whole genome shotgun (WGS) entry which is preliminary data.</text>
</comment>
<dbReference type="GO" id="GO:0004857">
    <property type="term" value="F:enzyme inhibitor activity"/>
    <property type="evidence" value="ECO:0007669"/>
    <property type="project" value="InterPro"/>
</dbReference>
<dbReference type="Gene3D" id="1.20.140.40">
    <property type="entry name" value="Invertase/pectin methylesterase inhibitor family protein"/>
    <property type="match status" value="1"/>
</dbReference>
<dbReference type="NCBIfam" id="TIGR01614">
    <property type="entry name" value="PME_inhib"/>
    <property type="match status" value="1"/>
</dbReference>
<dbReference type="CDD" id="cd15798">
    <property type="entry name" value="PMEI-like_3"/>
    <property type="match status" value="1"/>
</dbReference>
<dbReference type="SUPFAM" id="SSF101148">
    <property type="entry name" value="Plant invertase/pectin methylesterase inhibitor"/>
    <property type="match status" value="1"/>
</dbReference>
<organism evidence="10 11">
    <name type="scientific">Clitoria ternatea</name>
    <name type="common">Butterfly pea</name>
    <dbReference type="NCBI Taxonomy" id="43366"/>
    <lineage>
        <taxon>Eukaryota</taxon>
        <taxon>Viridiplantae</taxon>
        <taxon>Streptophyta</taxon>
        <taxon>Embryophyta</taxon>
        <taxon>Tracheophyta</taxon>
        <taxon>Spermatophyta</taxon>
        <taxon>Magnoliopsida</taxon>
        <taxon>eudicotyledons</taxon>
        <taxon>Gunneridae</taxon>
        <taxon>Pentapetalae</taxon>
        <taxon>rosids</taxon>
        <taxon>fabids</taxon>
        <taxon>Fabales</taxon>
        <taxon>Fabaceae</taxon>
        <taxon>Papilionoideae</taxon>
        <taxon>50 kb inversion clade</taxon>
        <taxon>NPAAA clade</taxon>
        <taxon>indigoferoid/millettioid clade</taxon>
        <taxon>Phaseoleae</taxon>
        <taxon>Clitoria</taxon>
    </lineage>
</organism>
<dbReference type="InterPro" id="IPR051955">
    <property type="entry name" value="PME_Inhibitor"/>
</dbReference>
<evidence type="ECO:0000256" key="2">
    <source>
        <dbReference type="ARBA" id="ARBA00007786"/>
    </source>
</evidence>
<dbReference type="Proteomes" id="UP001359559">
    <property type="component" value="Unassembled WGS sequence"/>
</dbReference>
<evidence type="ECO:0000256" key="7">
    <source>
        <dbReference type="ARBA" id="ARBA00038471"/>
    </source>
</evidence>
<keyword evidence="11" id="KW-1185">Reference proteome</keyword>
<feature type="domain" description="Pectinesterase inhibitor" evidence="9">
    <location>
        <begin position="71"/>
        <end position="213"/>
    </location>
</feature>
<name>A0AAN9IRH9_CLITE</name>
<evidence type="ECO:0000313" key="10">
    <source>
        <dbReference type="EMBL" id="KAK7284917.1"/>
    </source>
</evidence>
<reference evidence="10 11" key="1">
    <citation type="submission" date="2024-01" db="EMBL/GenBank/DDBJ databases">
        <title>The genomes of 5 underutilized Papilionoideae crops provide insights into root nodulation and disease resistance.</title>
        <authorList>
            <person name="Yuan L."/>
        </authorList>
    </citation>
    <scope>NUCLEOTIDE SEQUENCE [LARGE SCALE GENOMIC DNA]</scope>
    <source>
        <strain evidence="10">LY-2023</strain>
        <tissue evidence="10">Leaf</tissue>
    </source>
</reference>
<keyword evidence="5" id="KW-1015">Disulfide bond</keyword>
<dbReference type="PANTHER" id="PTHR31080:SF303">
    <property type="entry name" value="PECTINESTERASE 1-LIKE"/>
    <property type="match status" value="1"/>
</dbReference>
<sequence>MDSLKMFKGYDKVEHNQNHLEDQQQHRNPKPKSLKPFIATISIFTILLVTLTLAFTLIHHNTHSHPQQQLNSLESIRVICNVTRFPDSCLAAISPTNVTDPQSILALSLRASIHALQKLASSLGTAEGGPFADCKEQMDDALSRLNDSLSAVASPPTLTDAKITDVQTWVSAAVTDQETCLDGLKEVGDVASADKMKKLMQRCSEYTSNSLAIVANFPNLLQQFHIPLH</sequence>
<comment type="similarity">
    <text evidence="7">Belongs to the PMEI family.</text>
</comment>
<dbReference type="EC" id="3.1.1.11" evidence="3"/>
<dbReference type="InterPro" id="IPR006501">
    <property type="entry name" value="Pectinesterase_inhib_dom"/>
</dbReference>
<dbReference type="SMART" id="SM00856">
    <property type="entry name" value="PMEI"/>
    <property type="match status" value="1"/>
</dbReference>
<dbReference type="FunFam" id="1.20.140.40:FF:000010">
    <property type="entry name" value="Pectinesterase"/>
    <property type="match status" value="1"/>
</dbReference>
<comment type="similarity">
    <text evidence="1">In the N-terminal section; belongs to the PMEI family.</text>
</comment>
<evidence type="ECO:0000256" key="5">
    <source>
        <dbReference type="ARBA" id="ARBA00023157"/>
    </source>
</evidence>
<proteinExistence type="inferred from homology"/>
<keyword evidence="8" id="KW-0812">Transmembrane</keyword>
<keyword evidence="6" id="KW-0325">Glycoprotein</keyword>
<gene>
    <name evidence="10" type="ORF">RJT34_19671</name>
</gene>
<keyword evidence="4" id="KW-0732">Signal</keyword>
<accession>A0AAN9IRH9</accession>
<dbReference type="Pfam" id="PF04043">
    <property type="entry name" value="PMEI"/>
    <property type="match status" value="1"/>
</dbReference>
<dbReference type="PANTHER" id="PTHR31080">
    <property type="entry name" value="PECTINESTERASE INHIBITOR-LIKE"/>
    <property type="match status" value="1"/>
</dbReference>
<evidence type="ECO:0000256" key="1">
    <source>
        <dbReference type="ARBA" id="ARBA00006027"/>
    </source>
</evidence>
<evidence type="ECO:0000259" key="9">
    <source>
        <dbReference type="SMART" id="SM00856"/>
    </source>
</evidence>
<dbReference type="AlphaFoldDB" id="A0AAN9IRH9"/>
<evidence type="ECO:0000256" key="4">
    <source>
        <dbReference type="ARBA" id="ARBA00022729"/>
    </source>
</evidence>
<protein>
    <recommendedName>
        <fullName evidence="3">pectinesterase</fullName>
        <ecNumber evidence="3">3.1.1.11</ecNumber>
    </recommendedName>
</protein>
<evidence type="ECO:0000256" key="3">
    <source>
        <dbReference type="ARBA" id="ARBA00013229"/>
    </source>
</evidence>
<evidence type="ECO:0000256" key="6">
    <source>
        <dbReference type="ARBA" id="ARBA00023180"/>
    </source>
</evidence>
<dbReference type="GO" id="GO:0030599">
    <property type="term" value="F:pectinesterase activity"/>
    <property type="evidence" value="ECO:0007669"/>
    <property type="project" value="UniProtKB-EC"/>
</dbReference>
<dbReference type="InterPro" id="IPR035513">
    <property type="entry name" value="Invertase/methylesterase_inhib"/>
</dbReference>